<protein>
    <submittedName>
        <fullName evidence="2">Uncharacterized protein</fullName>
    </submittedName>
</protein>
<feature type="compositionally biased region" description="Basic and acidic residues" evidence="1">
    <location>
        <begin position="79"/>
        <end position="108"/>
    </location>
</feature>
<dbReference type="RefSeq" id="XP_005704615.1">
    <property type="nucleotide sequence ID" value="XM_005704558.1"/>
</dbReference>
<feature type="region of interest" description="Disordered" evidence="1">
    <location>
        <begin position="77"/>
        <end position="112"/>
    </location>
</feature>
<gene>
    <name evidence="2" type="ORF">Gasu_44310</name>
</gene>
<name>M2WVT0_GALSU</name>
<dbReference type="EMBL" id="KB454524">
    <property type="protein sequence ID" value="EME28095.1"/>
    <property type="molecule type" value="Genomic_DNA"/>
</dbReference>
<dbReference type="AlphaFoldDB" id="M2WVT0"/>
<accession>M2WVT0</accession>
<dbReference type="KEGG" id="gsl:Gasu_44310"/>
<dbReference type="OrthoDB" id="10332976at2759"/>
<dbReference type="Gramene" id="EME28095">
    <property type="protein sequence ID" value="EME28095"/>
    <property type="gene ID" value="Gasu_44310"/>
</dbReference>
<dbReference type="Proteomes" id="UP000030680">
    <property type="component" value="Unassembled WGS sequence"/>
</dbReference>
<keyword evidence="3" id="KW-1185">Reference proteome</keyword>
<evidence type="ECO:0000313" key="2">
    <source>
        <dbReference type="EMBL" id="EME28095.1"/>
    </source>
</evidence>
<sequence>MSTAVPNNSKDCGTLLKAFSECVEQQVKCSSQLRDYIKCEQQSFLLRWQKNHPADQNNKKRRVTLKHYDNFGTIVNEPVELRKQEEDNSKQEKRQKEPNKQRETEHKSLSSYQQRWGSYEPMNDGLPLIDFWKSYWNNSRRILTTMLDGRYVEKTERFGRKIYRHMEKEWEYVQETLRTLKNSWKSRKGQG</sequence>
<dbReference type="GeneID" id="17086961"/>
<evidence type="ECO:0000256" key="1">
    <source>
        <dbReference type="SAM" id="MobiDB-lite"/>
    </source>
</evidence>
<reference evidence="3" key="1">
    <citation type="journal article" date="2013" name="Science">
        <title>Gene transfer from bacteria and archaea facilitated evolution of an extremophilic eukaryote.</title>
        <authorList>
            <person name="Schonknecht G."/>
            <person name="Chen W.H."/>
            <person name="Ternes C.M."/>
            <person name="Barbier G.G."/>
            <person name="Shrestha R.P."/>
            <person name="Stanke M."/>
            <person name="Brautigam A."/>
            <person name="Baker B.J."/>
            <person name="Banfield J.F."/>
            <person name="Garavito R.M."/>
            <person name="Carr K."/>
            <person name="Wilkerson C."/>
            <person name="Rensing S.A."/>
            <person name="Gagneul D."/>
            <person name="Dickenson N.E."/>
            <person name="Oesterhelt C."/>
            <person name="Lercher M.J."/>
            <person name="Weber A.P."/>
        </authorList>
    </citation>
    <scope>NUCLEOTIDE SEQUENCE [LARGE SCALE GENOMIC DNA]</scope>
    <source>
        <strain evidence="3">074W</strain>
    </source>
</reference>
<organism evidence="2 3">
    <name type="scientific">Galdieria sulphuraria</name>
    <name type="common">Red alga</name>
    <dbReference type="NCBI Taxonomy" id="130081"/>
    <lineage>
        <taxon>Eukaryota</taxon>
        <taxon>Rhodophyta</taxon>
        <taxon>Bangiophyceae</taxon>
        <taxon>Galdieriales</taxon>
        <taxon>Galdieriaceae</taxon>
        <taxon>Galdieria</taxon>
    </lineage>
</organism>
<proteinExistence type="predicted"/>
<evidence type="ECO:0000313" key="3">
    <source>
        <dbReference type="Proteomes" id="UP000030680"/>
    </source>
</evidence>